<proteinExistence type="predicted"/>
<feature type="compositionally biased region" description="Basic and acidic residues" evidence="1">
    <location>
        <begin position="546"/>
        <end position="555"/>
    </location>
</feature>
<reference evidence="3 4" key="1">
    <citation type="submission" date="2024-02" db="EMBL/GenBank/DDBJ databases">
        <authorList>
            <consortium name="ELIXIR-Norway"/>
            <consortium name="Elixir Norway"/>
        </authorList>
    </citation>
    <scope>NUCLEOTIDE SEQUENCE [LARGE SCALE GENOMIC DNA]</scope>
</reference>
<dbReference type="InterPro" id="IPR041966">
    <property type="entry name" value="LOTUS-like"/>
</dbReference>
<evidence type="ECO:0000313" key="3">
    <source>
        <dbReference type="EMBL" id="CAK9191967.1"/>
    </source>
</evidence>
<feature type="region of interest" description="Disordered" evidence="1">
    <location>
        <begin position="527"/>
        <end position="555"/>
    </location>
</feature>
<protein>
    <recommendedName>
        <fullName evidence="2">HTH OST-type domain-containing protein</fullName>
    </recommendedName>
</protein>
<evidence type="ECO:0000313" key="4">
    <source>
        <dbReference type="Proteomes" id="UP001497512"/>
    </source>
</evidence>
<gene>
    <name evidence="3" type="ORF">CSSPTR1EN2_LOCUS1655</name>
</gene>
<dbReference type="InterPro" id="IPR025605">
    <property type="entry name" value="OST-HTH/LOTUS_dom"/>
</dbReference>
<organism evidence="3 4">
    <name type="scientific">Sphagnum troendelagicum</name>
    <dbReference type="NCBI Taxonomy" id="128251"/>
    <lineage>
        <taxon>Eukaryota</taxon>
        <taxon>Viridiplantae</taxon>
        <taxon>Streptophyta</taxon>
        <taxon>Embryophyta</taxon>
        <taxon>Bryophyta</taxon>
        <taxon>Sphagnophytina</taxon>
        <taxon>Sphagnopsida</taxon>
        <taxon>Sphagnales</taxon>
        <taxon>Sphagnaceae</taxon>
        <taxon>Sphagnum</taxon>
    </lineage>
</organism>
<dbReference type="Proteomes" id="UP001497512">
    <property type="component" value="Chromosome 1"/>
</dbReference>
<keyword evidence="4" id="KW-1185">Reference proteome</keyword>
<feature type="domain" description="HTH OST-type" evidence="2">
    <location>
        <begin position="38"/>
        <end position="88"/>
    </location>
</feature>
<dbReference type="EMBL" id="OZ019893">
    <property type="protein sequence ID" value="CAK9191967.1"/>
    <property type="molecule type" value="Genomic_DNA"/>
</dbReference>
<dbReference type="Pfam" id="PF12872">
    <property type="entry name" value="OST-HTH"/>
    <property type="match status" value="1"/>
</dbReference>
<sequence>MCLEELADLQVLRASELQMSEDCHDDFPWSGEDVARQVRLRLRLLLALHNEGQGAELLKIPEIYEKMFSTTLDLNAMGFSSIEALVQCWEDIFLQRSHLPGYVFPAETHENWRVVNTVTTGLRSAVFAILLARYPEGPDPFELVQCLEQTLSGKMSDMFKANGYIYDLDATTQGLLCGRGSEFQLADCAELQMLLHDMDDFVRLGCREDGSLVVKLRDGEFPLLDLLDCNVGDGTCSDNEIESKDLTSLKPCDVKLSISGLKTSSWSQSQSLQIGSWANKLSDTEACNSNSNLLNPSPSPKIKHELRLILGSDNYIGNGLPVAEFFEVYKKRKGHTLPLEGYENLKAVVLAMPEVIDQTAFAATDCLKLVQSAKNLRVLSVTKAGLRQVLFWVLLKNPSGIWAELLEGWYLDFAGCTLSSTLTRHGYEKSRHSALLPVFQFLHDMADVLKIHPKNPHIYMWAEEVEDPVLSDSPLLGILPEMIQYDCLREDYENSRSKSNLSLHLATAGIQPYQGLDAGGSSNVCHKEDDCHSSSSEVSTELGEMWENRHNSASS</sequence>
<accession>A0ABP0TBV5</accession>
<evidence type="ECO:0000256" key="1">
    <source>
        <dbReference type="SAM" id="MobiDB-lite"/>
    </source>
</evidence>
<name>A0ABP0TBV5_9BRYO</name>
<dbReference type="Gene3D" id="3.30.420.610">
    <property type="entry name" value="LOTUS domain-like"/>
    <property type="match status" value="2"/>
</dbReference>
<evidence type="ECO:0000259" key="2">
    <source>
        <dbReference type="Pfam" id="PF12872"/>
    </source>
</evidence>